<accession>A0A0M5J217</accession>
<dbReference type="PATRIC" id="fig|38300.4.peg.5163"/>
<organism evidence="1">
    <name type="scientific">Streptomyces pristinaespiralis</name>
    <dbReference type="NCBI Taxonomy" id="38300"/>
    <lineage>
        <taxon>Bacteria</taxon>
        <taxon>Bacillati</taxon>
        <taxon>Actinomycetota</taxon>
        <taxon>Actinomycetes</taxon>
        <taxon>Kitasatosporales</taxon>
        <taxon>Streptomycetaceae</taxon>
        <taxon>Streptomyces</taxon>
    </lineage>
</organism>
<evidence type="ECO:0000313" key="2">
    <source>
        <dbReference type="Proteomes" id="UP000060513"/>
    </source>
</evidence>
<name>A0A0M5J217_STRPR</name>
<evidence type="ECO:0000313" key="1">
    <source>
        <dbReference type="EMBL" id="ALC23231.1"/>
    </source>
</evidence>
<dbReference type="Proteomes" id="UP000060513">
    <property type="component" value="Chromosome"/>
</dbReference>
<dbReference type="KEGG" id="spri:SPRI_4925"/>
<protein>
    <submittedName>
        <fullName evidence="1">Uncharacterized protein</fullName>
    </submittedName>
</protein>
<reference evidence="1 2" key="1">
    <citation type="submission" date="2015-08" db="EMBL/GenBank/DDBJ databases">
        <title>Genome sequence of the pristinamycin over-producing bacterium Streptomyces pristinaespiralis HCCB10218.</title>
        <authorList>
            <person name="Tian J."/>
            <person name="Yang J."/>
            <person name="Li L."/>
            <person name="Ruan L."/>
            <person name="Wei W."/>
            <person name="Zheng G."/>
            <person name="Wei Z."/>
            <person name="Yang S."/>
            <person name="Ge M."/>
            <person name="Jiang W."/>
            <person name="Lu Y."/>
        </authorList>
    </citation>
    <scope>NUCLEOTIDE SEQUENCE [LARGE SCALE GENOMIC DNA]</scope>
    <source>
        <strain evidence="1 2">HCCB 10218</strain>
    </source>
</reference>
<dbReference type="AlphaFoldDB" id="A0A0M5J217"/>
<sequence length="340" mass="36666">MEAGIAVSDSLLPYAVGAAKRARRVAVRMRRRVQRMHTVPAIGSGIRPRPTLRPVHLSVLGGRTLNVAVHVPKSAGSIGSAHLELVRGGRRHQLDLEREAQGDGTCLLTATTALQHADHPESGPHGVQLAGGLWRLSVVLVGTDGRSLRTAISAPPIPTTDGPTLPVSPSPLSGAQFRLMRSVDGCAILKVRGPVQQAELDSFDLRWDRITVHGRLLARQAPVESYRAQAVRRGSGSVVTTRPEWNGDAFTFDLPLAAMASGRRTHRWDVQLQEGRTRLKLARRLTDVRQPNQVFRTPFRIIALENGSLLRVHAYITSAGALAVSCVAFEGAAEGAKEVA</sequence>
<gene>
    <name evidence="1" type="ORF">SPRI_4925</name>
</gene>
<dbReference type="STRING" id="38300.SPRI_4925"/>
<proteinExistence type="predicted"/>
<dbReference type="EMBL" id="CP011340">
    <property type="protein sequence ID" value="ALC23231.1"/>
    <property type="molecule type" value="Genomic_DNA"/>
</dbReference>